<protein>
    <submittedName>
        <fullName evidence="2">Uncharacterized protein</fullName>
    </submittedName>
</protein>
<evidence type="ECO:0000313" key="3">
    <source>
        <dbReference type="Proteomes" id="UP001177670"/>
    </source>
</evidence>
<dbReference type="AlphaFoldDB" id="A0AA40FI79"/>
<dbReference type="EMBL" id="JAHYIQ010000037">
    <property type="protein sequence ID" value="KAK1119365.1"/>
    <property type="molecule type" value="Genomic_DNA"/>
</dbReference>
<reference evidence="2" key="1">
    <citation type="submission" date="2021-10" db="EMBL/GenBank/DDBJ databases">
        <title>Melipona bicolor Genome sequencing and assembly.</title>
        <authorList>
            <person name="Araujo N.S."/>
            <person name="Arias M.C."/>
        </authorList>
    </citation>
    <scope>NUCLEOTIDE SEQUENCE</scope>
    <source>
        <strain evidence="2">USP_2M_L1-L4_2017</strain>
        <tissue evidence="2">Whole body</tissue>
    </source>
</reference>
<proteinExistence type="predicted"/>
<accession>A0AA40FI79</accession>
<keyword evidence="3" id="KW-1185">Reference proteome</keyword>
<gene>
    <name evidence="2" type="ORF">K0M31_013551</name>
</gene>
<sequence length="70" mass="7822">MALTRRTPRALPFEAGRSLLKGPGVHWRVVIDRVVRFASRTIGRSESLRAHATTPGKEALQSSLRAKFRP</sequence>
<feature type="region of interest" description="Disordered" evidence="1">
    <location>
        <begin position="48"/>
        <end position="70"/>
    </location>
</feature>
<name>A0AA40FI79_9HYME</name>
<evidence type="ECO:0000313" key="2">
    <source>
        <dbReference type="EMBL" id="KAK1119365.1"/>
    </source>
</evidence>
<dbReference type="Proteomes" id="UP001177670">
    <property type="component" value="Unassembled WGS sequence"/>
</dbReference>
<evidence type="ECO:0000256" key="1">
    <source>
        <dbReference type="SAM" id="MobiDB-lite"/>
    </source>
</evidence>
<organism evidence="2 3">
    <name type="scientific">Melipona bicolor</name>
    <dbReference type="NCBI Taxonomy" id="60889"/>
    <lineage>
        <taxon>Eukaryota</taxon>
        <taxon>Metazoa</taxon>
        <taxon>Ecdysozoa</taxon>
        <taxon>Arthropoda</taxon>
        <taxon>Hexapoda</taxon>
        <taxon>Insecta</taxon>
        <taxon>Pterygota</taxon>
        <taxon>Neoptera</taxon>
        <taxon>Endopterygota</taxon>
        <taxon>Hymenoptera</taxon>
        <taxon>Apocrita</taxon>
        <taxon>Aculeata</taxon>
        <taxon>Apoidea</taxon>
        <taxon>Anthophila</taxon>
        <taxon>Apidae</taxon>
        <taxon>Melipona</taxon>
    </lineage>
</organism>
<comment type="caution">
    <text evidence="2">The sequence shown here is derived from an EMBL/GenBank/DDBJ whole genome shotgun (WGS) entry which is preliminary data.</text>
</comment>